<protein>
    <submittedName>
        <fullName evidence="2">Uncharacterized protein</fullName>
    </submittedName>
</protein>
<evidence type="ECO:0000313" key="2">
    <source>
        <dbReference type="EMBL" id="KAJ6239652.1"/>
    </source>
</evidence>
<proteinExistence type="predicted"/>
<comment type="caution">
    <text evidence="2">The sequence shown here is derived from an EMBL/GenBank/DDBJ whole genome shotgun (WGS) entry which is preliminary data.</text>
</comment>
<dbReference type="Proteomes" id="UP001150062">
    <property type="component" value="Unassembled WGS sequence"/>
</dbReference>
<accession>A0ABQ8Y4A5</accession>
<feature type="compositionally biased region" description="Basic and acidic residues" evidence="1">
    <location>
        <begin position="71"/>
        <end position="87"/>
    </location>
</feature>
<sequence>MSNSTENKEVLNSPRREEKKTTQKIEIEHWAYSFSVIKNANKEAQTKFDPDKRQTEQSTKKNHQKKTRKVCNADHKKNQSKETENPRKIKNTVGLSSQLSKEQK</sequence>
<organism evidence="2 3">
    <name type="scientific">Anaeramoeba flamelloides</name>
    <dbReference type="NCBI Taxonomy" id="1746091"/>
    <lineage>
        <taxon>Eukaryota</taxon>
        <taxon>Metamonada</taxon>
        <taxon>Anaeramoebidae</taxon>
        <taxon>Anaeramoeba</taxon>
    </lineage>
</organism>
<dbReference type="EMBL" id="JAOAOG010000218">
    <property type="protein sequence ID" value="KAJ6239652.1"/>
    <property type="molecule type" value="Genomic_DNA"/>
</dbReference>
<feature type="compositionally biased region" description="Basic residues" evidence="1">
    <location>
        <begin position="60"/>
        <end position="69"/>
    </location>
</feature>
<name>A0ABQ8Y4A5_9EUKA</name>
<gene>
    <name evidence="2" type="ORF">M0813_24874</name>
</gene>
<reference evidence="2" key="1">
    <citation type="submission" date="2022-08" db="EMBL/GenBank/DDBJ databases">
        <title>Novel sulfate-reducing endosymbionts in the free-living metamonad Anaeramoeba.</title>
        <authorList>
            <person name="Jerlstrom-Hultqvist J."/>
            <person name="Cepicka I."/>
            <person name="Gallot-Lavallee L."/>
            <person name="Salas-Leiva D."/>
            <person name="Curtis B.A."/>
            <person name="Zahonova K."/>
            <person name="Pipaliya S."/>
            <person name="Dacks J."/>
            <person name="Roger A.J."/>
        </authorList>
    </citation>
    <scope>NUCLEOTIDE SEQUENCE</scope>
    <source>
        <strain evidence="2">Schooner1</strain>
    </source>
</reference>
<evidence type="ECO:0000256" key="1">
    <source>
        <dbReference type="SAM" id="MobiDB-lite"/>
    </source>
</evidence>
<feature type="compositionally biased region" description="Basic and acidic residues" evidence="1">
    <location>
        <begin position="43"/>
        <end position="59"/>
    </location>
</feature>
<feature type="region of interest" description="Disordered" evidence="1">
    <location>
        <begin position="43"/>
        <end position="104"/>
    </location>
</feature>
<feature type="compositionally biased region" description="Polar residues" evidence="1">
    <location>
        <begin position="93"/>
        <end position="104"/>
    </location>
</feature>
<keyword evidence="3" id="KW-1185">Reference proteome</keyword>
<evidence type="ECO:0000313" key="3">
    <source>
        <dbReference type="Proteomes" id="UP001150062"/>
    </source>
</evidence>
<feature type="region of interest" description="Disordered" evidence="1">
    <location>
        <begin position="1"/>
        <end position="24"/>
    </location>
</feature>